<keyword evidence="5" id="KW-1185">Reference proteome</keyword>
<keyword evidence="1 4" id="KW-0489">Methyltransferase</keyword>
<evidence type="ECO:0000256" key="2">
    <source>
        <dbReference type="ARBA" id="ARBA00022679"/>
    </source>
</evidence>
<dbReference type="OMA" id="KLRTCER"/>
<name>L7JVU9_TRAHO</name>
<dbReference type="GO" id="GO:0032259">
    <property type="term" value="P:methylation"/>
    <property type="evidence" value="ECO:0007669"/>
    <property type="project" value="UniProtKB-KW"/>
</dbReference>
<dbReference type="Proteomes" id="UP000011185">
    <property type="component" value="Unassembled WGS sequence"/>
</dbReference>
<keyword evidence="2 4" id="KW-0808">Transferase</keyword>
<dbReference type="GO" id="GO:0005737">
    <property type="term" value="C:cytoplasm"/>
    <property type="evidence" value="ECO:0007669"/>
    <property type="project" value="TreeGrafter"/>
</dbReference>
<accession>L7JVU9</accession>
<dbReference type="EMBL" id="JH993943">
    <property type="protein sequence ID" value="ELQ75554.1"/>
    <property type="molecule type" value="Genomic_DNA"/>
</dbReference>
<dbReference type="InParanoid" id="L7JVU9"/>
<evidence type="ECO:0000256" key="1">
    <source>
        <dbReference type="ARBA" id="ARBA00022603"/>
    </source>
</evidence>
<dbReference type="SUPFAM" id="SSF53335">
    <property type="entry name" value="S-adenosyl-L-methionine-dependent methyltransferases"/>
    <property type="match status" value="1"/>
</dbReference>
<dbReference type="EC" id="2.1.1.113" evidence="4"/>
<dbReference type="PANTHER" id="PTHR13370">
    <property type="entry name" value="RNA METHYLASE-RELATED"/>
    <property type="match status" value="1"/>
</dbReference>
<dbReference type="STRING" id="72359.L7JVU9"/>
<organism evidence="4 5">
    <name type="scientific">Trachipleistophora hominis</name>
    <name type="common">Microsporidian parasite</name>
    <dbReference type="NCBI Taxonomy" id="72359"/>
    <lineage>
        <taxon>Eukaryota</taxon>
        <taxon>Fungi</taxon>
        <taxon>Fungi incertae sedis</taxon>
        <taxon>Microsporidia</taxon>
        <taxon>Pleistophoridae</taxon>
        <taxon>Trachipleistophora</taxon>
    </lineage>
</organism>
<protein>
    <submittedName>
        <fullName evidence="4">Putative RNA methylase</fullName>
        <ecNumber evidence="4">2.1.1.113</ecNumber>
    </submittedName>
</protein>
<dbReference type="InterPro" id="IPR029063">
    <property type="entry name" value="SAM-dependent_MTases_sf"/>
</dbReference>
<dbReference type="Pfam" id="PF01170">
    <property type="entry name" value="UPF0020"/>
    <property type="match status" value="1"/>
</dbReference>
<reference evidence="4 5" key="1">
    <citation type="journal article" date="2012" name="PLoS Pathog.">
        <title>The genome of the obligate intracellular parasite Trachipleistophora hominis: new insights into microsporidian genome dynamics and reductive evolution.</title>
        <authorList>
            <person name="Heinz E."/>
            <person name="Williams T.A."/>
            <person name="Nakjang S."/>
            <person name="Noel C.J."/>
            <person name="Swan D.C."/>
            <person name="Goldberg A.V."/>
            <person name="Harris S.R."/>
            <person name="Weinmaier T."/>
            <person name="Markert S."/>
            <person name="Becher D."/>
            <person name="Bernhardt J."/>
            <person name="Dagan T."/>
            <person name="Hacker C."/>
            <person name="Lucocq J.M."/>
            <person name="Schweder T."/>
            <person name="Rattei T."/>
            <person name="Hall N."/>
            <person name="Hirt R.P."/>
            <person name="Embley T.M."/>
        </authorList>
    </citation>
    <scope>NUCLEOTIDE SEQUENCE [LARGE SCALE GENOMIC DNA]</scope>
</reference>
<dbReference type="PANTHER" id="PTHR13370:SF3">
    <property type="entry name" value="TRNA (GUANINE(10)-N2)-METHYLTRANSFERASE HOMOLOG"/>
    <property type="match status" value="1"/>
</dbReference>
<feature type="domain" description="Ribosomal RNA large subunit methyltransferase K/L-like methyltransferase" evidence="3">
    <location>
        <begin position="193"/>
        <end position="279"/>
    </location>
</feature>
<gene>
    <name evidence="4" type="ORF">THOM_1487</name>
</gene>
<dbReference type="VEuPathDB" id="MicrosporidiaDB:THOM_1487"/>
<dbReference type="OrthoDB" id="2191663at2759"/>
<dbReference type="HOGENOM" id="CLU_053196_0_0_1"/>
<evidence type="ECO:0000259" key="3">
    <source>
        <dbReference type="Pfam" id="PF01170"/>
    </source>
</evidence>
<dbReference type="AlphaFoldDB" id="L7JVU9"/>
<proteinExistence type="predicted"/>
<dbReference type="PIRSF" id="PIRSF017259">
    <property type="entry name" value="tRNA_mtfrase_TRM11"/>
    <property type="match status" value="1"/>
</dbReference>
<evidence type="ECO:0000313" key="4">
    <source>
        <dbReference type="EMBL" id="ELQ75554.1"/>
    </source>
</evidence>
<sequence>MYTFLVRLVNTYQNFRFHEVLCLLRNYPHKIITKPQDMHPYMILETTFEAIREIGQKSIFVKQISYLLYVAETNHELLVVDETLKEKLQRKTEEFVKLYLTGELNRIQHNERVTTETAQKVKFKLVTETFGCKIKQKNDFSNKYCFLTSTELILRQPLTIIYVISCTLNKTYFSIHVMTSRRKEMLRYGVPNRLFIGHTAMDLEVSAFMFNITVSTGNCIILDPFVGSGSIILYCALMGCYVVGCDISKKQMIGQNTIEENNKKNLKSFDHDIKQMITSYSNKITSTVSSDEYYNVQDKLFLTKLPGVRTSLAGTSIHSNFYQFGVEERLLGIFRASIFSTHFKKVDHVITDLPYGIRASLQKETMISLIKGLRDLCDEVLHKNGRVCFSIIRGYGNEIARLFEAYELVLSVNQKLRTCERVFYLFQKI</sequence>
<dbReference type="GO" id="GO:0015667">
    <property type="term" value="F:site-specific DNA-methyltransferase (cytosine-N4-specific) activity"/>
    <property type="evidence" value="ECO:0007669"/>
    <property type="project" value="UniProtKB-EC"/>
</dbReference>
<dbReference type="GO" id="GO:0043527">
    <property type="term" value="C:tRNA methyltransferase complex"/>
    <property type="evidence" value="ECO:0007669"/>
    <property type="project" value="UniProtKB-ARBA"/>
</dbReference>
<evidence type="ECO:0000313" key="5">
    <source>
        <dbReference type="Proteomes" id="UP000011185"/>
    </source>
</evidence>
<dbReference type="Gene3D" id="3.40.50.150">
    <property type="entry name" value="Vaccinia Virus protein VP39"/>
    <property type="match status" value="1"/>
</dbReference>
<dbReference type="InterPro" id="IPR000241">
    <property type="entry name" value="RlmKL-like_Mtase"/>
</dbReference>